<gene>
    <name evidence="3" type="primary">LOC108677128</name>
</gene>
<keyword evidence="2" id="KW-1185">Reference proteome</keyword>
<feature type="compositionally biased region" description="Low complexity" evidence="1">
    <location>
        <begin position="126"/>
        <end position="142"/>
    </location>
</feature>
<protein>
    <submittedName>
        <fullName evidence="3">Uncharacterized protein LOC108677128</fullName>
    </submittedName>
</protein>
<sequence length="958" mass="101942">MQTIETCSVPSVRVSQIFPMLDDKNVSTDVQSQCFVHRGVRPKYECSLTCSLSSSEKSSDLGLINVSPNASITVLDCTKNDLRSKYLYASSAVVNTPTVGFISTWLHEASVIAINPNSNAPSVIGSSATNTTSTNETNNTSTKDASNPPSRSRETCRSFTSHANSILHTHNFSEQIQSNARTSSGGTKLEMFTGDFEPTIPSSKPPSARAPKRIEGQIPKSLDVPSPDRSSKSSDVGRKSRLVRKSRPVMQSMSSTCRRKFLDVRSVLCAAWGFLYLSVAIVSATTAHYSELCVVEDPLETPYFTPLLEAPAPCLLCRATPPPGSSPVDAPSLYREVRQVLVVDHRGGGAVSPPSPPPTPTTSHPVDGITLDVQLTKAGTVALVIHGVSDVQSFYVTLTTPPASAVNLLLLTRDPSLVRIVPPEGGASQDALQVLFMPFNLTGAPSRQDLLLFTSSLFTAPLTYISTSLATYIALDANAMPDVASLPPCPTSLGWRDVTSSGVAGVVCMRQARQHLSGCYHHHIIGSYAQDIHIIDVQGSGNSNGSLLLEVHGKPSRSLGGAPPPDRPPLGKLSSDRPPLGKLSSDRPPVGNPAATSADFSFGGGASAWPGAATSENIPKDTKDVKDTKDIKDAKIVKDNKDTGPPGRMRRGPREEWVVRNLTLVLRSVRPVTWLVRPSSLQGTITVLLVGDGQVENGSSAEYGRSSDVVVVSRKETMPASFDQFILTVLSRVGYPVSYTNSSVPNKIIVTVPSDNEYHPSSDVRHEPQVFQHQGDALAVIKEELRVECSSSGAVVALPEWAVERMPGDGTLTLTLGDKTPTIGDSSIAFGDRSPTLGDRSPTLGNRSPTLGDRSPTLGDNVCVSTSNGTHLIVSASYSECSFQKSVRPASSSYSNSIHITMSALPLSDDEDFVGSGLGPDETSLSDVLTVTCNVDASTEDVTSAHVAVSIQAYTKKI</sequence>
<name>A0A8B7P464_HYAAZ</name>
<proteinExistence type="predicted"/>
<dbReference type="OrthoDB" id="6420824at2759"/>
<feature type="region of interest" description="Disordered" evidence="1">
    <location>
        <begin position="546"/>
        <end position="652"/>
    </location>
</feature>
<accession>A0A8B7P464</accession>
<reference evidence="3" key="1">
    <citation type="submission" date="2025-08" db="UniProtKB">
        <authorList>
            <consortium name="RefSeq"/>
        </authorList>
    </citation>
    <scope>IDENTIFICATION</scope>
    <source>
        <tissue evidence="3">Whole organism</tissue>
    </source>
</reference>
<evidence type="ECO:0000256" key="1">
    <source>
        <dbReference type="SAM" id="MobiDB-lite"/>
    </source>
</evidence>
<feature type="region of interest" description="Disordered" evidence="1">
    <location>
        <begin position="123"/>
        <end position="249"/>
    </location>
</feature>
<dbReference type="RefSeq" id="XP_018020772.2">
    <property type="nucleotide sequence ID" value="XM_018165283.2"/>
</dbReference>
<feature type="compositionally biased region" description="Basic and acidic residues" evidence="1">
    <location>
        <begin position="229"/>
        <end position="238"/>
    </location>
</feature>
<feature type="compositionally biased region" description="Basic and acidic residues" evidence="1">
    <location>
        <begin position="618"/>
        <end position="642"/>
    </location>
</feature>
<evidence type="ECO:0000313" key="2">
    <source>
        <dbReference type="Proteomes" id="UP000694843"/>
    </source>
</evidence>
<feature type="region of interest" description="Disordered" evidence="1">
    <location>
        <begin position="825"/>
        <end position="857"/>
    </location>
</feature>
<dbReference type="GeneID" id="108677128"/>
<dbReference type="AlphaFoldDB" id="A0A8B7P464"/>
<dbReference type="KEGG" id="hazt:108677128"/>
<evidence type="ECO:0000313" key="3">
    <source>
        <dbReference type="RefSeq" id="XP_018020772.2"/>
    </source>
</evidence>
<organism evidence="2 3">
    <name type="scientific">Hyalella azteca</name>
    <name type="common">Amphipod</name>
    <dbReference type="NCBI Taxonomy" id="294128"/>
    <lineage>
        <taxon>Eukaryota</taxon>
        <taxon>Metazoa</taxon>
        <taxon>Ecdysozoa</taxon>
        <taxon>Arthropoda</taxon>
        <taxon>Crustacea</taxon>
        <taxon>Multicrustacea</taxon>
        <taxon>Malacostraca</taxon>
        <taxon>Eumalacostraca</taxon>
        <taxon>Peracarida</taxon>
        <taxon>Amphipoda</taxon>
        <taxon>Senticaudata</taxon>
        <taxon>Talitrida</taxon>
        <taxon>Talitroidea</taxon>
        <taxon>Hyalellidae</taxon>
        <taxon>Hyalella</taxon>
    </lineage>
</organism>
<feature type="compositionally biased region" description="Polar residues" evidence="1">
    <location>
        <begin position="157"/>
        <end position="186"/>
    </location>
</feature>
<dbReference type="Proteomes" id="UP000694843">
    <property type="component" value="Unplaced"/>
</dbReference>